<feature type="compositionally biased region" description="Basic and acidic residues" evidence="1">
    <location>
        <begin position="1"/>
        <end position="11"/>
    </location>
</feature>
<accession>A0A381XRH0</accession>
<feature type="non-terminal residue" evidence="2">
    <location>
        <position position="1"/>
    </location>
</feature>
<organism evidence="2">
    <name type="scientific">marine metagenome</name>
    <dbReference type="NCBI Taxonomy" id="408172"/>
    <lineage>
        <taxon>unclassified sequences</taxon>
        <taxon>metagenomes</taxon>
        <taxon>ecological metagenomes</taxon>
    </lineage>
</organism>
<dbReference type="EMBL" id="UINC01015954">
    <property type="protein sequence ID" value="SVA66797.1"/>
    <property type="molecule type" value="Genomic_DNA"/>
</dbReference>
<reference evidence="2" key="1">
    <citation type="submission" date="2018-05" db="EMBL/GenBank/DDBJ databases">
        <authorList>
            <person name="Lanie J.A."/>
            <person name="Ng W.-L."/>
            <person name="Kazmierczak K.M."/>
            <person name="Andrzejewski T.M."/>
            <person name="Davidsen T.M."/>
            <person name="Wayne K.J."/>
            <person name="Tettelin H."/>
            <person name="Glass J.I."/>
            <person name="Rusch D."/>
            <person name="Podicherti R."/>
            <person name="Tsui H.-C.T."/>
            <person name="Winkler M.E."/>
        </authorList>
    </citation>
    <scope>NUCLEOTIDE SEQUENCE</scope>
</reference>
<feature type="region of interest" description="Disordered" evidence="1">
    <location>
        <begin position="1"/>
        <end position="26"/>
    </location>
</feature>
<dbReference type="AlphaFoldDB" id="A0A381XRH0"/>
<gene>
    <name evidence="2" type="ORF">METZ01_LOCUS119651</name>
</gene>
<name>A0A381XRH0_9ZZZZ</name>
<evidence type="ECO:0000256" key="1">
    <source>
        <dbReference type="SAM" id="MobiDB-lite"/>
    </source>
</evidence>
<sequence>VDEHPIADLQRHVHIGSTHRGQAMLSSSTNANQAIIVAATPSMSTTDRFSNRSVSM</sequence>
<evidence type="ECO:0000313" key="2">
    <source>
        <dbReference type="EMBL" id="SVA66797.1"/>
    </source>
</evidence>
<proteinExistence type="predicted"/>
<protein>
    <submittedName>
        <fullName evidence="2">Uncharacterized protein</fullName>
    </submittedName>
</protein>